<dbReference type="GO" id="GO:0005524">
    <property type="term" value="F:ATP binding"/>
    <property type="evidence" value="ECO:0007669"/>
    <property type="project" value="UniProtKB-KW"/>
</dbReference>
<dbReference type="InterPro" id="IPR017871">
    <property type="entry name" value="ABC_transporter-like_CS"/>
</dbReference>
<keyword evidence="2" id="KW-0813">Transport</keyword>
<dbReference type="GO" id="GO:0015833">
    <property type="term" value="P:peptide transport"/>
    <property type="evidence" value="ECO:0007669"/>
    <property type="project" value="InterPro"/>
</dbReference>
<dbReference type="InterPro" id="IPR003439">
    <property type="entry name" value="ABC_transporter-like_ATP-bd"/>
</dbReference>
<dbReference type="Gene3D" id="3.40.50.300">
    <property type="entry name" value="P-loop containing nucleotide triphosphate hydrolases"/>
    <property type="match status" value="1"/>
</dbReference>
<dbReference type="PROSITE" id="PS50893">
    <property type="entry name" value="ABC_TRANSPORTER_2"/>
    <property type="match status" value="1"/>
</dbReference>
<dbReference type="Pfam" id="PF08352">
    <property type="entry name" value="oligo_HPY"/>
    <property type="match status" value="1"/>
</dbReference>
<dbReference type="FunFam" id="3.40.50.300:FF:000016">
    <property type="entry name" value="Oligopeptide ABC transporter ATP-binding component"/>
    <property type="match status" value="1"/>
</dbReference>
<dbReference type="Pfam" id="PF00005">
    <property type="entry name" value="ABC_tran"/>
    <property type="match status" value="1"/>
</dbReference>
<evidence type="ECO:0000313" key="7">
    <source>
        <dbReference type="Proteomes" id="UP000464186"/>
    </source>
</evidence>
<dbReference type="GO" id="GO:0055085">
    <property type="term" value="P:transmembrane transport"/>
    <property type="evidence" value="ECO:0007669"/>
    <property type="project" value="UniProtKB-ARBA"/>
</dbReference>
<dbReference type="PANTHER" id="PTHR43776:SF7">
    <property type="entry name" value="D,D-DIPEPTIDE TRANSPORT ATP-BINDING PROTEIN DDPF-RELATED"/>
    <property type="match status" value="1"/>
</dbReference>
<keyword evidence="3" id="KW-0547">Nucleotide-binding</keyword>
<dbReference type="PROSITE" id="PS00211">
    <property type="entry name" value="ABC_TRANSPORTER_1"/>
    <property type="match status" value="1"/>
</dbReference>
<keyword evidence="4 6" id="KW-0067">ATP-binding</keyword>
<name>A0A6P1NJE1_9MICC</name>
<dbReference type="NCBIfam" id="TIGR01727">
    <property type="entry name" value="oligo_HPY"/>
    <property type="match status" value="1"/>
</dbReference>
<dbReference type="GO" id="GO:0016887">
    <property type="term" value="F:ATP hydrolysis activity"/>
    <property type="evidence" value="ECO:0007669"/>
    <property type="project" value="InterPro"/>
</dbReference>
<proteinExistence type="inferred from homology"/>
<accession>A0A6P1NJE1</accession>
<reference evidence="6 7" key="1">
    <citation type="submission" date="2020-01" db="EMBL/GenBank/DDBJ databases">
        <title>Pseudarthrobacter psychrotolerans sp. nov., isolated from antarctic soil.</title>
        <authorList>
            <person name="Shin Y."/>
            <person name="Park W."/>
        </authorList>
    </citation>
    <scope>NUCLEOTIDE SEQUENCE [LARGE SCALE GENOMIC DNA]</scope>
    <source>
        <strain evidence="6 7">YJ56</strain>
    </source>
</reference>
<dbReference type="InterPro" id="IPR050319">
    <property type="entry name" value="ABC_transp_ATP-bind"/>
</dbReference>
<dbReference type="EMBL" id="CP047898">
    <property type="protein sequence ID" value="QHK20755.1"/>
    <property type="molecule type" value="Genomic_DNA"/>
</dbReference>
<dbReference type="Proteomes" id="UP000464186">
    <property type="component" value="Chromosome"/>
</dbReference>
<dbReference type="SMART" id="SM00382">
    <property type="entry name" value="AAA"/>
    <property type="match status" value="1"/>
</dbReference>
<evidence type="ECO:0000256" key="3">
    <source>
        <dbReference type="ARBA" id="ARBA00022741"/>
    </source>
</evidence>
<comment type="similarity">
    <text evidence="1">Belongs to the ABC transporter superfamily.</text>
</comment>
<feature type="domain" description="ABC transporter" evidence="5">
    <location>
        <begin position="7"/>
        <end position="258"/>
    </location>
</feature>
<protein>
    <submittedName>
        <fullName evidence="6">ATP-binding cassette domain-containing protein</fullName>
    </submittedName>
</protein>
<dbReference type="InterPro" id="IPR003593">
    <property type="entry name" value="AAA+_ATPase"/>
</dbReference>
<dbReference type="CDD" id="cd03257">
    <property type="entry name" value="ABC_NikE_OppD_transporters"/>
    <property type="match status" value="1"/>
</dbReference>
<evidence type="ECO:0000313" key="6">
    <source>
        <dbReference type="EMBL" id="QHK20755.1"/>
    </source>
</evidence>
<evidence type="ECO:0000256" key="2">
    <source>
        <dbReference type="ARBA" id="ARBA00022448"/>
    </source>
</evidence>
<dbReference type="PANTHER" id="PTHR43776">
    <property type="entry name" value="TRANSPORT ATP-BINDING PROTEIN"/>
    <property type="match status" value="1"/>
</dbReference>
<dbReference type="SUPFAM" id="SSF52540">
    <property type="entry name" value="P-loop containing nucleoside triphosphate hydrolases"/>
    <property type="match status" value="1"/>
</dbReference>
<sequence length="340" mass="36998">MEHQTILQVENLQKHFPLKGGLLPRAAKRSVKAVDGVSFSLARGQTLGLVGESGCGKSTTGRMLARLMDPTGGRILVDGVDISQLRGRDLYNFRRKVQMIFQDPFASLNPRQTVGAAIAAPMVAQKINPQGGLKNRVKELLDQVGLKPEHYNRFPHEFSGGQRQRVGIARAISLNPSVIVCDEPVSALDVSVQAQVVNLLQQIQRDTGVSYIFIAHDLSVVRHISHEVAVMYLGKIVEQGPRDELFQNPLHPYTKALLSAVPLPDPRAAREQIKIRLRGDLPSPANPPSGCVFRTRCPLIGSLSEEQRQRCMNEIPAPATPAAPACHHTGVAAAALIGVQ</sequence>
<evidence type="ECO:0000259" key="5">
    <source>
        <dbReference type="PROSITE" id="PS50893"/>
    </source>
</evidence>
<dbReference type="AlphaFoldDB" id="A0A6P1NJE1"/>
<organism evidence="6 7">
    <name type="scientific">Pseudarthrobacter psychrotolerans</name>
    <dbReference type="NCBI Taxonomy" id="2697569"/>
    <lineage>
        <taxon>Bacteria</taxon>
        <taxon>Bacillati</taxon>
        <taxon>Actinomycetota</taxon>
        <taxon>Actinomycetes</taxon>
        <taxon>Micrococcales</taxon>
        <taxon>Micrococcaceae</taxon>
        <taxon>Pseudarthrobacter</taxon>
    </lineage>
</organism>
<dbReference type="InterPro" id="IPR013563">
    <property type="entry name" value="Oligopep_ABC_C"/>
</dbReference>
<evidence type="ECO:0000256" key="1">
    <source>
        <dbReference type="ARBA" id="ARBA00005417"/>
    </source>
</evidence>
<evidence type="ECO:0000256" key="4">
    <source>
        <dbReference type="ARBA" id="ARBA00022840"/>
    </source>
</evidence>
<dbReference type="KEGG" id="psey:GU243_14665"/>
<dbReference type="InterPro" id="IPR027417">
    <property type="entry name" value="P-loop_NTPase"/>
</dbReference>
<gene>
    <name evidence="6" type="ORF">GU243_14665</name>
</gene>
<keyword evidence="7" id="KW-1185">Reference proteome</keyword>